<keyword evidence="3" id="KW-1185">Reference proteome</keyword>
<dbReference type="RefSeq" id="WP_007470098.1">
    <property type="nucleotide sequence ID" value="NZ_KI391953.1"/>
</dbReference>
<organism evidence="2 3">
    <name type="scientific">Segniliparus rugosus (strain ATCC BAA-974 / DSM 45345 / CCUG 50838 / CIP 108380 / JCM 13579 / CDC 945)</name>
    <dbReference type="NCBI Taxonomy" id="679197"/>
    <lineage>
        <taxon>Bacteria</taxon>
        <taxon>Bacillati</taxon>
        <taxon>Actinomycetota</taxon>
        <taxon>Actinomycetes</taxon>
        <taxon>Mycobacteriales</taxon>
        <taxon>Segniliparaceae</taxon>
        <taxon>Segniliparus</taxon>
    </lineage>
</organism>
<dbReference type="HOGENOM" id="CLU_1401591_0_0_11"/>
<gene>
    <name evidence="2" type="ORF">HMPREF9336_02069</name>
</gene>
<evidence type="ECO:0000313" key="3">
    <source>
        <dbReference type="Proteomes" id="UP000004816"/>
    </source>
</evidence>
<dbReference type="Proteomes" id="UP000004816">
    <property type="component" value="Unassembled WGS sequence"/>
</dbReference>
<dbReference type="AlphaFoldDB" id="E5XRE7"/>
<sequence length="196" mass="21111">MLSPAAGPDPARDRGERSGLRQSAHWAALITALGGSLTLCYSDYTLDAGTAQLAHPPLIAAALFWLAEFAIAALTNALDRGLLAAPAIALIGFGLVHSHVPFQLAWHKSKDAFDGAAAEVRRDPQAAPKFHQTLGPWEIDLVQTEPGSSAVYFEVAGDGPDRPVFANVPGGERAGWGSYRDCERIEGDWYRCVWRF</sequence>
<evidence type="ECO:0000313" key="2">
    <source>
        <dbReference type="EMBL" id="EFV13080.1"/>
    </source>
</evidence>
<dbReference type="OrthoDB" id="9829151at2"/>
<reference evidence="2 3" key="1">
    <citation type="journal article" date="2011" name="Stand. Genomic Sci.">
        <title>High quality draft genome sequence of Segniliparus rugosus CDC 945(T)= (ATCC BAA-974(T)).</title>
        <authorList>
            <person name="Earl A.M."/>
            <person name="Desjardins C.A."/>
            <person name="Fitzgerald M.G."/>
            <person name="Arachchi H.M."/>
            <person name="Zeng Q."/>
            <person name="Mehta T."/>
            <person name="Griggs A."/>
            <person name="Birren B.W."/>
            <person name="Toney N.C."/>
            <person name="Carr J."/>
            <person name="Posey J."/>
            <person name="Butler W.R."/>
        </authorList>
    </citation>
    <scope>NUCLEOTIDE SEQUENCE [LARGE SCALE GENOMIC DNA]</scope>
    <source>
        <strain evidence="3">ATCC BAA-974 / DSM 45345 / CCUG 50838 / CIP 108380 / JCM 13579 / CDC 945</strain>
    </source>
</reference>
<dbReference type="STRING" id="679197.HMPREF9336_02069"/>
<protein>
    <submittedName>
        <fullName evidence="2">Uncharacterized protein</fullName>
    </submittedName>
</protein>
<name>E5XRE7_SEGRC</name>
<accession>E5XRE7</accession>
<keyword evidence="1" id="KW-0812">Transmembrane</keyword>
<dbReference type="EMBL" id="ACZI02000002">
    <property type="protein sequence ID" value="EFV13080.1"/>
    <property type="molecule type" value="Genomic_DNA"/>
</dbReference>
<comment type="caution">
    <text evidence="2">The sequence shown here is derived from an EMBL/GenBank/DDBJ whole genome shotgun (WGS) entry which is preliminary data.</text>
</comment>
<feature type="transmembrane region" description="Helical" evidence="1">
    <location>
        <begin position="53"/>
        <end position="75"/>
    </location>
</feature>
<feature type="transmembrane region" description="Helical" evidence="1">
    <location>
        <begin position="81"/>
        <end position="100"/>
    </location>
</feature>
<keyword evidence="1" id="KW-1133">Transmembrane helix</keyword>
<evidence type="ECO:0000256" key="1">
    <source>
        <dbReference type="SAM" id="Phobius"/>
    </source>
</evidence>
<keyword evidence="1" id="KW-0472">Membrane</keyword>
<proteinExistence type="predicted"/>